<feature type="region of interest" description="Disordered" evidence="1">
    <location>
        <begin position="387"/>
        <end position="415"/>
    </location>
</feature>
<reference evidence="2" key="1">
    <citation type="journal article" date="2020" name="G3 (Bethesda)">
        <title>High-Quality Assemblies for Three Invasive Social Wasps from the &lt;i&gt;Vespula&lt;/i&gt; Genus.</title>
        <authorList>
            <person name="Harrop T.W.R."/>
            <person name="Guhlin J."/>
            <person name="McLaughlin G.M."/>
            <person name="Permina E."/>
            <person name="Stockwell P."/>
            <person name="Gilligan J."/>
            <person name="Le Lec M.F."/>
            <person name="Gruber M.A.M."/>
            <person name="Quinn O."/>
            <person name="Lovegrove M."/>
            <person name="Duncan E.J."/>
            <person name="Remnant E.J."/>
            <person name="Van Eeckhoven J."/>
            <person name="Graham B."/>
            <person name="Knapp R.A."/>
            <person name="Langford K.W."/>
            <person name="Kronenberg Z."/>
            <person name="Press M.O."/>
            <person name="Eacker S.M."/>
            <person name="Wilson-Rankin E.E."/>
            <person name="Purcell J."/>
            <person name="Lester P.J."/>
            <person name="Dearden P.K."/>
        </authorList>
    </citation>
    <scope>NUCLEOTIDE SEQUENCE</scope>
    <source>
        <strain evidence="2">Marl-1</strain>
    </source>
</reference>
<protein>
    <submittedName>
        <fullName evidence="2">Uncharacterized protein</fullName>
    </submittedName>
</protein>
<comment type="caution">
    <text evidence="2">The sequence shown here is derived from an EMBL/GenBank/DDBJ whole genome shotgun (WGS) entry which is preliminary data.</text>
</comment>
<feature type="region of interest" description="Disordered" evidence="1">
    <location>
        <begin position="1"/>
        <end position="30"/>
    </location>
</feature>
<sequence>MAEKEKEVVKKREESNKSDNIKNNIPDVNNEQIKNINENNDVNYTHPIVTEKKGFINLIDYERNYEDIEAYDSEQQSKRQLIQKSKGFINIEDQPEKEENGENISPTFTDETKTTTSPEEAYVQHMERVIAANTLPSRDMEILQYLYTNYSSDKKQVPITKEIYTEMNVDTSEPSESKTDTQDEIKQASINEKEKVILDSSSKDLEKNILRSDIQDTTENITLTESPISDDKKLESLKSTSSVEKDKIITSTSKTNLVGEINDTSDHKNAKNDKKDIKSLTIESPFSDFTLQTVKLETNLKDLIRKEQILSNISKTLPSSIDPSDTEQITPLDESKTIVDLSQKENVIETKETVASSKHPSDTKKITPLDESKIIVNLPQKKDVIETKGTVSSSIHPKTKETVASSKHPSDTKTITPLDESKIIVDLPQKKDVIETKGTVPSNIHPSDTKKITPLDKSKTIVDLPQKKDVIETKETVASSIHPSDTKKITPLDESKTIVDLPQKKDVIETKGTVPSNIHPSDTEEITPLDESEIIIDLPEKKDRTKIKISKPESDESFIRKMLLCHCIDVKMNGNNSNDNNDSNNNVSIIERIRRFFLSLLIDYLVFSQIPNMKNKTLYYY</sequence>
<feature type="compositionally biased region" description="Basic and acidic residues" evidence="1">
    <location>
        <begin position="175"/>
        <end position="188"/>
    </location>
</feature>
<feature type="region of interest" description="Disordered" evidence="1">
    <location>
        <begin position="92"/>
        <end position="117"/>
    </location>
</feature>
<evidence type="ECO:0000256" key="1">
    <source>
        <dbReference type="SAM" id="MobiDB-lite"/>
    </source>
</evidence>
<organism evidence="2 3">
    <name type="scientific">Vespula vulgaris</name>
    <name type="common">Yellow jacket</name>
    <name type="synonym">Wasp</name>
    <dbReference type="NCBI Taxonomy" id="7454"/>
    <lineage>
        <taxon>Eukaryota</taxon>
        <taxon>Metazoa</taxon>
        <taxon>Ecdysozoa</taxon>
        <taxon>Arthropoda</taxon>
        <taxon>Hexapoda</taxon>
        <taxon>Insecta</taxon>
        <taxon>Pterygota</taxon>
        <taxon>Neoptera</taxon>
        <taxon>Endopterygota</taxon>
        <taxon>Hymenoptera</taxon>
        <taxon>Apocrita</taxon>
        <taxon>Aculeata</taxon>
        <taxon>Vespoidea</taxon>
        <taxon>Vespidae</taxon>
        <taxon>Vespinae</taxon>
        <taxon>Vespula</taxon>
    </lineage>
</organism>
<dbReference type="EMBL" id="JACSEA010000002">
    <property type="protein sequence ID" value="KAF7407855.1"/>
    <property type="molecule type" value="Genomic_DNA"/>
</dbReference>
<feature type="region of interest" description="Disordered" evidence="1">
    <location>
        <begin position="168"/>
        <end position="188"/>
    </location>
</feature>
<feature type="compositionally biased region" description="Polar residues" evidence="1">
    <location>
        <begin position="389"/>
        <end position="415"/>
    </location>
</feature>
<dbReference type="Proteomes" id="UP000614350">
    <property type="component" value="Unassembled WGS sequence"/>
</dbReference>
<gene>
    <name evidence="2" type="ORF">HZH66_002392</name>
</gene>
<feature type="compositionally biased region" description="Polar residues" evidence="1">
    <location>
        <begin position="102"/>
        <end position="117"/>
    </location>
</feature>
<feature type="compositionally biased region" description="Basic and acidic residues" evidence="1">
    <location>
        <begin position="1"/>
        <end position="20"/>
    </location>
</feature>
<accession>A0A834NG73</accession>
<proteinExistence type="predicted"/>
<dbReference type="AlphaFoldDB" id="A0A834NG73"/>
<evidence type="ECO:0000313" key="3">
    <source>
        <dbReference type="Proteomes" id="UP000614350"/>
    </source>
</evidence>
<keyword evidence="3" id="KW-1185">Reference proteome</keyword>
<name>A0A834NG73_VESVU</name>
<evidence type="ECO:0000313" key="2">
    <source>
        <dbReference type="EMBL" id="KAF7407855.1"/>
    </source>
</evidence>